<keyword evidence="3 5" id="KW-1133">Transmembrane helix</keyword>
<feature type="transmembrane region" description="Helical" evidence="5">
    <location>
        <begin position="342"/>
        <end position="363"/>
    </location>
</feature>
<feature type="transmembrane region" description="Helical" evidence="5">
    <location>
        <begin position="433"/>
        <end position="450"/>
    </location>
</feature>
<feature type="transmembrane region" description="Helical" evidence="5">
    <location>
        <begin position="309"/>
        <end position="330"/>
    </location>
</feature>
<proteinExistence type="evidence at transcript level"/>
<evidence type="ECO:0000256" key="1">
    <source>
        <dbReference type="ARBA" id="ARBA00004141"/>
    </source>
</evidence>
<sequence>MASTRRRSMVSFSEAFASTAGGAPLPPGAFHRYGPGGSFIQESFHSSTDYPTYIAWQTLSTDLSERMRQGSLRLSRTNTVEYAPITEENGEKTPLFTPPGDTSFTESTISTPAIKQGVGWTVAAFLLVNSALGAGVLNYPAAYDRAGGILAATLLQILMICLNVVTMLILGYCSDLNGDSTFHDVLLTTCGRRAQQLAAVSILLSCYGISITFLIVIGDQYDRLFASLFGPVFCHEWYLNRQFTTFVTALLFIMPLCYFQRLDFLKYASSLGIFVMLYPVFLTMFIFTTEELEKVPMKTKPDSFIDLVVTLPVICFAYQAHEVVVPIYANMRDRRLANLAKATIMTTLFLFVIYSLMGTFGYIAYGSAVKPDIMQMFDASNPWVLFGIGALIVKMVTTYPLLAFCGRGAFDGLYAELTKLPTKEFIEGEPRRRIYITTGWFLTTVALATFTSNVGVVIELLGCLAAANIFIFPGLCLLGVFHQQEKFGLKRPMTVFAIGAVMVVIGSFIFGVVLLDTILNDISKGGTHHLLCT</sequence>
<evidence type="ECO:0000256" key="2">
    <source>
        <dbReference type="ARBA" id="ARBA00022692"/>
    </source>
</evidence>
<evidence type="ECO:0000259" key="6">
    <source>
        <dbReference type="Pfam" id="PF01490"/>
    </source>
</evidence>
<feature type="domain" description="Amino acid transporter transmembrane" evidence="6">
    <location>
        <begin position="119"/>
        <end position="507"/>
    </location>
</feature>
<comment type="subcellular location">
    <subcellularLocation>
        <location evidence="1">Membrane</location>
        <topology evidence="1">Multi-pass membrane protein</topology>
    </subcellularLocation>
</comment>
<feature type="transmembrane region" description="Helical" evidence="5">
    <location>
        <begin position="493"/>
        <end position="515"/>
    </location>
</feature>
<organism evidence="7">
    <name type="scientific">Amblyomma triste</name>
    <name type="common">Neotropical tick</name>
    <dbReference type="NCBI Taxonomy" id="251400"/>
    <lineage>
        <taxon>Eukaryota</taxon>
        <taxon>Metazoa</taxon>
        <taxon>Ecdysozoa</taxon>
        <taxon>Arthropoda</taxon>
        <taxon>Chelicerata</taxon>
        <taxon>Arachnida</taxon>
        <taxon>Acari</taxon>
        <taxon>Parasitiformes</taxon>
        <taxon>Ixodida</taxon>
        <taxon>Ixodoidea</taxon>
        <taxon>Ixodidae</taxon>
        <taxon>Amblyomminae</taxon>
        <taxon>Amblyomma</taxon>
    </lineage>
</organism>
<keyword evidence="2 5" id="KW-0812">Transmembrane</keyword>
<dbReference type="Pfam" id="PF01490">
    <property type="entry name" value="Aa_trans"/>
    <property type="match status" value="1"/>
</dbReference>
<evidence type="ECO:0000313" key="7">
    <source>
        <dbReference type="EMBL" id="JAC30278.1"/>
    </source>
</evidence>
<feature type="transmembrane region" description="Helical" evidence="5">
    <location>
        <begin position="238"/>
        <end position="259"/>
    </location>
</feature>
<feature type="transmembrane region" description="Helical" evidence="5">
    <location>
        <begin position="383"/>
        <end position="404"/>
    </location>
</feature>
<dbReference type="AlphaFoldDB" id="A0A023GBI6"/>
<feature type="transmembrane region" description="Helical" evidence="5">
    <location>
        <begin position="149"/>
        <end position="173"/>
    </location>
</feature>
<keyword evidence="4 5" id="KW-0472">Membrane</keyword>
<dbReference type="GO" id="GO:0015179">
    <property type="term" value="F:L-amino acid transmembrane transporter activity"/>
    <property type="evidence" value="ECO:0007669"/>
    <property type="project" value="TreeGrafter"/>
</dbReference>
<feature type="transmembrane region" description="Helical" evidence="5">
    <location>
        <begin position="197"/>
        <end position="218"/>
    </location>
</feature>
<dbReference type="EMBL" id="GBBM01005140">
    <property type="protein sequence ID" value="JAC30278.1"/>
    <property type="molecule type" value="mRNA"/>
</dbReference>
<feature type="transmembrane region" description="Helical" evidence="5">
    <location>
        <begin position="271"/>
        <end position="289"/>
    </location>
</feature>
<evidence type="ECO:0000256" key="5">
    <source>
        <dbReference type="SAM" id="Phobius"/>
    </source>
</evidence>
<dbReference type="GO" id="GO:0016020">
    <property type="term" value="C:membrane"/>
    <property type="evidence" value="ECO:0007669"/>
    <property type="project" value="UniProtKB-SubCell"/>
</dbReference>
<dbReference type="InterPro" id="IPR013057">
    <property type="entry name" value="AA_transpt_TM"/>
</dbReference>
<dbReference type="PANTHER" id="PTHR22950:SF652">
    <property type="entry name" value="TRANSMEMBRANE AMINO ACID TRANSPORTER FAMILY PROTEIN"/>
    <property type="match status" value="1"/>
</dbReference>
<accession>A0A023GBI6</accession>
<feature type="transmembrane region" description="Helical" evidence="5">
    <location>
        <begin position="456"/>
        <end position="481"/>
    </location>
</feature>
<protein>
    <submittedName>
        <fullName evidence="7">Putative amino acid transporter ixodes scapularis amino acid transporter</fullName>
    </submittedName>
</protein>
<reference evidence="7" key="1">
    <citation type="submission" date="2014-03" db="EMBL/GenBank/DDBJ databases">
        <title>The sialotranscriptome of Amblyomma triste, Amblyomma parvum and Amblyomma cajennense ticks, uncovered by 454-based RNA-seq.</title>
        <authorList>
            <person name="Garcia G.R."/>
            <person name="Gardinassi L.G."/>
            <person name="Ribeiro J.M."/>
            <person name="Anatriello E."/>
            <person name="Ferreira B.R."/>
            <person name="Moreira H.N."/>
            <person name="Mafra C."/>
            <person name="Olegario M.M."/>
            <person name="Szabo P.J."/>
            <person name="Miranda-Santos I.K."/>
            <person name="Maruyama S.R."/>
        </authorList>
    </citation>
    <scope>NUCLEOTIDE SEQUENCE</scope>
    <source>
        <strain evidence="7">Mato Grasso do Sul</strain>
        <tissue evidence="7">Salivary glands</tissue>
    </source>
</reference>
<name>A0A023GBI6_AMBTT</name>
<dbReference type="PANTHER" id="PTHR22950">
    <property type="entry name" value="AMINO ACID TRANSPORTER"/>
    <property type="match status" value="1"/>
</dbReference>
<evidence type="ECO:0000256" key="3">
    <source>
        <dbReference type="ARBA" id="ARBA00022989"/>
    </source>
</evidence>
<feature type="transmembrane region" description="Helical" evidence="5">
    <location>
        <begin position="117"/>
        <end position="137"/>
    </location>
</feature>
<evidence type="ECO:0000256" key="4">
    <source>
        <dbReference type="ARBA" id="ARBA00023136"/>
    </source>
</evidence>